<evidence type="ECO:0000256" key="4">
    <source>
        <dbReference type="ARBA" id="ARBA00022989"/>
    </source>
</evidence>
<evidence type="ECO:0000313" key="9">
    <source>
        <dbReference type="EMBL" id="MFD2933670.1"/>
    </source>
</evidence>
<feature type="transmembrane region" description="Helical" evidence="6">
    <location>
        <begin position="375"/>
        <end position="397"/>
    </location>
</feature>
<feature type="transmembrane region" description="Helical" evidence="6">
    <location>
        <begin position="852"/>
        <end position="874"/>
    </location>
</feature>
<feature type="domain" description="MacB-like periplasmic core" evidence="8">
    <location>
        <begin position="535"/>
        <end position="732"/>
    </location>
</feature>
<dbReference type="PANTHER" id="PTHR30572">
    <property type="entry name" value="MEMBRANE COMPONENT OF TRANSPORTER-RELATED"/>
    <property type="match status" value="1"/>
</dbReference>
<organism evidence="9 10">
    <name type="scientific">Spirosoma flavum</name>
    <dbReference type="NCBI Taxonomy" id="2048557"/>
    <lineage>
        <taxon>Bacteria</taxon>
        <taxon>Pseudomonadati</taxon>
        <taxon>Bacteroidota</taxon>
        <taxon>Cytophagia</taxon>
        <taxon>Cytophagales</taxon>
        <taxon>Cytophagaceae</taxon>
        <taxon>Spirosoma</taxon>
    </lineage>
</organism>
<dbReference type="Proteomes" id="UP001597512">
    <property type="component" value="Unassembled WGS sequence"/>
</dbReference>
<keyword evidence="2" id="KW-1003">Cell membrane</keyword>
<dbReference type="RefSeq" id="WP_381498245.1">
    <property type="nucleotide sequence ID" value="NZ_JBHUOM010000002.1"/>
</dbReference>
<name>A0ABW6AIR8_9BACT</name>
<feature type="domain" description="MacB-like periplasmic core" evidence="8">
    <location>
        <begin position="106"/>
        <end position="331"/>
    </location>
</feature>
<feature type="transmembrane region" description="Helical" evidence="6">
    <location>
        <begin position="104"/>
        <end position="128"/>
    </location>
</feature>
<keyword evidence="5 6" id="KW-0472">Membrane</keyword>
<evidence type="ECO:0000256" key="3">
    <source>
        <dbReference type="ARBA" id="ARBA00022692"/>
    </source>
</evidence>
<dbReference type="NCBIfam" id="NF038404">
    <property type="entry name" value="perm_prefix_2"/>
    <property type="match status" value="1"/>
</dbReference>
<dbReference type="InterPro" id="IPR047699">
    <property type="entry name" value="Permease_put_prefix"/>
</dbReference>
<evidence type="ECO:0000313" key="10">
    <source>
        <dbReference type="Proteomes" id="UP001597512"/>
    </source>
</evidence>
<evidence type="ECO:0000259" key="7">
    <source>
        <dbReference type="Pfam" id="PF02687"/>
    </source>
</evidence>
<evidence type="ECO:0000256" key="5">
    <source>
        <dbReference type="ARBA" id="ARBA00023136"/>
    </source>
</evidence>
<feature type="transmembrane region" description="Helical" evidence="6">
    <location>
        <begin position="426"/>
        <end position="449"/>
    </location>
</feature>
<comment type="subcellular location">
    <subcellularLocation>
        <location evidence="1">Cell membrane</location>
        <topology evidence="1">Multi-pass membrane protein</topology>
    </subcellularLocation>
</comment>
<accession>A0ABW6AIR8</accession>
<keyword evidence="10" id="KW-1185">Reference proteome</keyword>
<evidence type="ECO:0000256" key="1">
    <source>
        <dbReference type="ARBA" id="ARBA00004651"/>
    </source>
</evidence>
<gene>
    <name evidence="9" type="ORF">ACFS25_07740</name>
</gene>
<dbReference type="InterPro" id="IPR003838">
    <property type="entry name" value="ABC3_permease_C"/>
</dbReference>
<protein>
    <submittedName>
        <fullName evidence="9">ABC transporter permease</fullName>
    </submittedName>
</protein>
<dbReference type="Pfam" id="PF02687">
    <property type="entry name" value="FtsX"/>
    <property type="match status" value="2"/>
</dbReference>
<evidence type="ECO:0000256" key="6">
    <source>
        <dbReference type="SAM" id="Phobius"/>
    </source>
</evidence>
<keyword evidence="3 6" id="KW-0812">Transmembrane</keyword>
<dbReference type="EMBL" id="JBHUOM010000002">
    <property type="protein sequence ID" value="MFD2933670.1"/>
    <property type="molecule type" value="Genomic_DNA"/>
</dbReference>
<comment type="caution">
    <text evidence="9">The sequence shown here is derived from an EMBL/GenBank/DDBJ whole genome shotgun (WGS) entry which is preliminary data.</text>
</comment>
<evidence type="ECO:0000256" key="2">
    <source>
        <dbReference type="ARBA" id="ARBA00022475"/>
    </source>
</evidence>
<feature type="transmembrane region" description="Helical" evidence="6">
    <location>
        <begin position="820"/>
        <end position="840"/>
    </location>
</feature>
<dbReference type="Pfam" id="PF12704">
    <property type="entry name" value="MacB_PCD"/>
    <property type="match status" value="2"/>
</dbReference>
<sequence>MNCQPPRWADQLLKFVCAPHRLEEVQGDLHEEFAYQVGRMGERRARWRYWWDVLDFVKPPPGWPFATRRKHGNSSDYFSPYFFSPDMLQNYFKIAWRNLWRSKLYSLINIGGLALGIAVSLLILLFVVHERTYDHFHTNADRIFRVYANMRFGEQEIQLERMSARFGPAIQEANAGVLDVVRIGTPQGRVVIKTSPDRKYFENNFIMADPSFLTIFSFPLVEGSAKTALTRPMTVLLTERTAERYFGREDPIGKTVMFNNKLQFEVTGVLKNPPSNSTVQFDFVASLKSHPAVERLREGFIKDDDVALNSQYVQNGNFQTFFLLRSSADTASILRTLPTLIKTSGAKVEGTKYVIDPLTSVHLGMNFGDTTTSRYITIFLGIAALTLLLALINYMSLTTARATQRAREVGVRKVMGAARHELAGQFYGESILITGLSFGLALGLVQVLRPSFYQVLQLEIDPSFIYSPMFGLAALGLLITCVLLSGSYPALLLSSFSPVDVLKGSLSPGNGGTKVRRVFTIVQFAVSIGLIGCSVLIYQQVQHLQNRKLGLYKDRVLVVPVDASLAKQYSVFKHDLRQVPGVERVAAASSVLYKEGGTIYFTQSPTTKKDISIHVLSVDDQFAETLQIPWKSKPDPTQLAAPNTVVLNEIAVRKLGFGGQPLGQKLAFGNEKSEVVGIMRNFYFTDINDSNEPLAVFVAKDTASAMAANGGSLYIRIQPGADLPQTVDRIEKTYQRLNAEKPFEYYFLDQTFNNIYKSEARLATLFGTFTIFALFIACLGLFGLATFIAEQRTKEIGVRKVLGASVISIVRLLSTDFLKLVLIGIVVATPIAWYAISHWLKGFAYRIEISPWVFALAGLLAVGIALLTVSFQSIKAALMNPVKSLRSE</sequence>
<proteinExistence type="predicted"/>
<feature type="domain" description="ABC3 transporter permease C-terminal" evidence="7">
    <location>
        <begin position="768"/>
        <end position="881"/>
    </location>
</feature>
<feature type="transmembrane region" description="Helical" evidence="6">
    <location>
        <begin position="762"/>
        <end position="789"/>
    </location>
</feature>
<dbReference type="InterPro" id="IPR050250">
    <property type="entry name" value="Macrolide_Exporter_MacB"/>
</dbReference>
<dbReference type="InterPro" id="IPR025857">
    <property type="entry name" value="MacB_PCD"/>
</dbReference>
<reference evidence="10" key="1">
    <citation type="journal article" date="2019" name="Int. J. Syst. Evol. Microbiol.">
        <title>The Global Catalogue of Microorganisms (GCM) 10K type strain sequencing project: providing services to taxonomists for standard genome sequencing and annotation.</title>
        <authorList>
            <consortium name="The Broad Institute Genomics Platform"/>
            <consortium name="The Broad Institute Genome Sequencing Center for Infectious Disease"/>
            <person name="Wu L."/>
            <person name="Ma J."/>
        </authorList>
    </citation>
    <scope>NUCLEOTIDE SEQUENCE [LARGE SCALE GENOMIC DNA]</scope>
    <source>
        <strain evidence="10">KCTC 52490</strain>
    </source>
</reference>
<feature type="domain" description="ABC3 transporter permease C-terminal" evidence="7">
    <location>
        <begin position="382"/>
        <end position="498"/>
    </location>
</feature>
<evidence type="ECO:0000259" key="8">
    <source>
        <dbReference type="Pfam" id="PF12704"/>
    </source>
</evidence>
<feature type="transmembrane region" description="Helical" evidence="6">
    <location>
        <begin position="518"/>
        <end position="538"/>
    </location>
</feature>
<keyword evidence="4 6" id="KW-1133">Transmembrane helix</keyword>
<dbReference type="PANTHER" id="PTHR30572:SF18">
    <property type="entry name" value="ABC-TYPE MACROLIDE FAMILY EXPORT SYSTEM PERMEASE COMPONENT 2"/>
    <property type="match status" value="1"/>
</dbReference>
<feature type="transmembrane region" description="Helical" evidence="6">
    <location>
        <begin position="469"/>
        <end position="497"/>
    </location>
</feature>